<dbReference type="GO" id="GO:0016787">
    <property type="term" value="F:hydrolase activity"/>
    <property type="evidence" value="ECO:0007669"/>
    <property type="project" value="InterPro"/>
</dbReference>
<feature type="domain" description="Rhodanese" evidence="2">
    <location>
        <begin position="214"/>
        <end position="256"/>
    </location>
</feature>
<dbReference type="AlphaFoldDB" id="A0A1X7H4T6"/>
<dbReference type="InterPro" id="IPR032466">
    <property type="entry name" value="Metal_Hydrolase"/>
</dbReference>
<evidence type="ECO:0000256" key="1">
    <source>
        <dbReference type="ARBA" id="ARBA00038310"/>
    </source>
</evidence>
<dbReference type="OrthoDB" id="9787654at2"/>
<dbReference type="Gene3D" id="3.20.20.140">
    <property type="entry name" value="Metal-dependent hydrolases"/>
    <property type="match status" value="1"/>
</dbReference>
<sequence>MTTVDAHQHFWALARGDYGWLTPELVPLYRDFGPSDLAPLARAAGIERSVVVQAAPTVEETRYLLELARQAPSVAGVVGWVPLDEPGCPALIAELARAPKFKGVRPMLQDLPEDDWIATRPLDAAIEALIEHGLVFDALVFARHLPFLQTFAERHPRLRIVVDHGAKPAIRDAEAGWHPWAERIAALARLPQIYCKLSGLVTEASAEWDDETLAPYVAHLLEHFGPRRLMWGSDWPVVDLRGGYDAWHSSAQRLTQALAREDREAIFGGTASICYRL</sequence>
<proteinExistence type="inferred from homology"/>
<dbReference type="STRING" id="28094.SAMN06295900_12187"/>
<dbReference type="SUPFAM" id="SSF51556">
    <property type="entry name" value="Metallo-dependent hydrolases"/>
    <property type="match status" value="1"/>
</dbReference>
<evidence type="ECO:0000313" key="3">
    <source>
        <dbReference type="EMBL" id="SMF79761.1"/>
    </source>
</evidence>
<evidence type="ECO:0000313" key="4">
    <source>
        <dbReference type="Proteomes" id="UP000192911"/>
    </source>
</evidence>
<dbReference type="InterPro" id="IPR052350">
    <property type="entry name" value="Metallo-dep_Lactonases"/>
</dbReference>
<dbReference type="PANTHER" id="PTHR43569:SF2">
    <property type="entry name" value="AMIDOHYDROLASE-RELATED DOMAIN-CONTAINING PROTEIN"/>
    <property type="match status" value="1"/>
</dbReference>
<keyword evidence="4" id="KW-1185">Reference proteome</keyword>
<dbReference type="EMBL" id="FXAH01000021">
    <property type="protein sequence ID" value="SMF79761.1"/>
    <property type="molecule type" value="Genomic_DNA"/>
</dbReference>
<comment type="similarity">
    <text evidence="1">Belongs to the metallo-dependent hydrolases superfamily.</text>
</comment>
<dbReference type="Pfam" id="PF04909">
    <property type="entry name" value="Amidohydro_2"/>
    <property type="match status" value="1"/>
</dbReference>
<dbReference type="RefSeq" id="WP_085230511.1">
    <property type="nucleotide sequence ID" value="NZ_BSQD01000019.1"/>
</dbReference>
<accession>A0A1X7H4T6</accession>
<protein>
    <submittedName>
        <fullName evidence="3">L-fuconolactonase</fullName>
    </submittedName>
</protein>
<dbReference type="InterPro" id="IPR001763">
    <property type="entry name" value="Rhodanese-like_dom"/>
</dbReference>
<dbReference type="PANTHER" id="PTHR43569">
    <property type="entry name" value="AMIDOHYDROLASE"/>
    <property type="match status" value="1"/>
</dbReference>
<gene>
    <name evidence="3" type="ORF">SAMN06295900_12187</name>
</gene>
<organism evidence="3 4">
    <name type="scientific">Trinickia caryophylli</name>
    <name type="common">Paraburkholderia caryophylli</name>
    <dbReference type="NCBI Taxonomy" id="28094"/>
    <lineage>
        <taxon>Bacteria</taxon>
        <taxon>Pseudomonadati</taxon>
        <taxon>Pseudomonadota</taxon>
        <taxon>Betaproteobacteria</taxon>
        <taxon>Burkholderiales</taxon>
        <taxon>Burkholderiaceae</taxon>
        <taxon>Trinickia</taxon>
    </lineage>
</organism>
<dbReference type="GeneID" id="95548277"/>
<dbReference type="InterPro" id="IPR006680">
    <property type="entry name" value="Amidohydro-rel"/>
</dbReference>
<name>A0A1X7H4T6_TRICW</name>
<dbReference type="Proteomes" id="UP000192911">
    <property type="component" value="Unassembled WGS sequence"/>
</dbReference>
<dbReference type="PROSITE" id="PS50206">
    <property type="entry name" value="RHODANESE_3"/>
    <property type="match status" value="1"/>
</dbReference>
<reference evidence="4" key="1">
    <citation type="submission" date="2017-04" db="EMBL/GenBank/DDBJ databases">
        <authorList>
            <person name="Varghese N."/>
            <person name="Submissions S."/>
        </authorList>
    </citation>
    <scope>NUCLEOTIDE SEQUENCE [LARGE SCALE GENOMIC DNA]</scope>
    <source>
        <strain evidence="4">Ballard 720</strain>
    </source>
</reference>
<evidence type="ECO:0000259" key="2">
    <source>
        <dbReference type="PROSITE" id="PS50206"/>
    </source>
</evidence>